<organism evidence="1 2">
    <name type="scientific">Clostridium beijerinckii</name>
    <name type="common">Clostridium MP</name>
    <dbReference type="NCBI Taxonomy" id="1520"/>
    <lineage>
        <taxon>Bacteria</taxon>
        <taxon>Bacillati</taxon>
        <taxon>Bacillota</taxon>
        <taxon>Clostridia</taxon>
        <taxon>Eubacteriales</taxon>
        <taxon>Clostridiaceae</taxon>
        <taxon>Clostridium</taxon>
    </lineage>
</organism>
<evidence type="ECO:0000313" key="2">
    <source>
        <dbReference type="Proteomes" id="UP000190973"/>
    </source>
</evidence>
<dbReference type="Proteomes" id="UP000190973">
    <property type="component" value="Unassembled WGS sequence"/>
</dbReference>
<sequence length="441" mass="50189">MLDENKIKSGYWAVATQKHLKEFTTYSPNLDEVDSLNIAGKSGRFLGVIRGNTKIDSIKKLEKMAGTVGISKSELHDTILPKIEKASDKQVEIIRDSTGAITGIEEYLFTNKSVLEISGEVFERQNPSNIERIAIETMDETKKIPYLQSELMNKLSKNGYNEKDLTVSLALQQQFKLIQRLNKTKGKEPIISNEYVWGHNHQKIAMSLSSIDFGKRQSLGEVIELIRNSQGYPIEKLTTIDKEILLLAEKVGMINPTAIISSRGIQKEFAFSPNMLEPLTYNDDMLDEVKLLLASIRFGENYTPHSTINDPVKFLEYLIDNGDIGPHDANSTDYTLLEKKGIVKVVQKTKQKWSSYYNSYYTKSGYCLELVKKDVAKEALKIIRNNDYKLKMDSEINSFDAVDDSGTFVTSEEIRLKFGESPEPMKEMEDYFNRVLRDELL</sequence>
<reference evidence="1 2" key="1">
    <citation type="submission" date="2016-05" db="EMBL/GenBank/DDBJ databases">
        <title>Microbial solvent formation.</title>
        <authorList>
            <person name="Poehlein A."/>
            <person name="Montoya Solano J.D."/>
            <person name="Flitsch S."/>
            <person name="Krabben P."/>
            <person name="Duerre P."/>
            <person name="Daniel R."/>
        </authorList>
    </citation>
    <scope>NUCLEOTIDE SEQUENCE [LARGE SCALE GENOMIC DNA]</scope>
    <source>
        <strain evidence="1 2">DSM 53</strain>
    </source>
</reference>
<dbReference type="RefSeq" id="WP_077839967.1">
    <property type="nucleotide sequence ID" value="NZ_JABTAE010000001.1"/>
</dbReference>
<dbReference type="EMBL" id="LZZI01000079">
    <property type="protein sequence ID" value="OOM59296.1"/>
    <property type="molecule type" value="Genomic_DNA"/>
</dbReference>
<gene>
    <name evidence="1" type="ORF">CLBCK_35950</name>
</gene>
<dbReference type="AlphaFoldDB" id="A0A1S8S1H3"/>
<accession>A0A1S8S1H3</accession>
<comment type="caution">
    <text evidence="1">The sequence shown here is derived from an EMBL/GenBank/DDBJ whole genome shotgun (WGS) entry which is preliminary data.</text>
</comment>
<protein>
    <submittedName>
        <fullName evidence="1">Uncharacterized protein</fullName>
    </submittedName>
</protein>
<evidence type="ECO:0000313" key="1">
    <source>
        <dbReference type="EMBL" id="OOM59296.1"/>
    </source>
</evidence>
<name>A0A1S8S1H3_CLOBE</name>
<proteinExistence type="predicted"/>